<comment type="caution">
    <text evidence="2">The sequence shown here is derived from an EMBL/GenBank/DDBJ whole genome shotgun (WGS) entry which is preliminary data.</text>
</comment>
<name>A0A1J4JIY7_9EUKA</name>
<feature type="coiled-coil region" evidence="1">
    <location>
        <begin position="92"/>
        <end position="197"/>
    </location>
</feature>
<accession>A0A1J4JIY7</accession>
<dbReference type="GeneID" id="94829227"/>
<dbReference type="Proteomes" id="UP000179807">
    <property type="component" value="Unassembled WGS sequence"/>
</dbReference>
<evidence type="ECO:0000256" key="1">
    <source>
        <dbReference type="SAM" id="Coils"/>
    </source>
</evidence>
<organism evidence="2 3">
    <name type="scientific">Tritrichomonas foetus</name>
    <dbReference type="NCBI Taxonomy" id="1144522"/>
    <lineage>
        <taxon>Eukaryota</taxon>
        <taxon>Metamonada</taxon>
        <taxon>Parabasalia</taxon>
        <taxon>Tritrichomonadida</taxon>
        <taxon>Tritrichomonadidae</taxon>
        <taxon>Tritrichomonas</taxon>
    </lineage>
</organism>
<gene>
    <name evidence="2" type="ORF">TRFO_08830</name>
</gene>
<keyword evidence="1" id="KW-0175">Coiled coil</keyword>
<proteinExistence type="predicted"/>
<feature type="coiled-coil region" evidence="1">
    <location>
        <begin position="522"/>
        <end position="610"/>
    </location>
</feature>
<dbReference type="AlphaFoldDB" id="A0A1J4JIY7"/>
<feature type="coiled-coil region" evidence="1">
    <location>
        <begin position="278"/>
        <end position="347"/>
    </location>
</feature>
<evidence type="ECO:0000313" key="2">
    <source>
        <dbReference type="EMBL" id="OHS98553.1"/>
    </source>
</evidence>
<dbReference type="VEuPathDB" id="TrichDB:TRFO_08830"/>
<dbReference type="EMBL" id="MLAK01001049">
    <property type="protein sequence ID" value="OHS98553.1"/>
    <property type="molecule type" value="Genomic_DNA"/>
</dbReference>
<evidence type="ECO:0000313" key="3">
    <source>
        <dbReference type="Proteomes" id="UP000179807"/>
    </source>
</evidence>
<dbReference type="RefSeq" id="XP_068351690.1">
    <property type="nucleotide sequence ID" value="XM_068494523.1"/>
</dbReference>
<reference evidence="2" key="1">
    <citation type="submission" date="2016-10" db="EMBL/GenBank/DDBJ databases">
        <authorList>
            <person name="Benchimol M."/>
            <person name="Almeida L.G."/>
            <person name="Vasconcelos A.T."/>
            <person name="Perreira-Neves A."/>
            <person name="Rosa I.A."/>
            <person name="Tasca T."/>
            <person name="Bogo M.R."/>
            <person name="de Souza W."/>
        </authorList>
    </citation>
    <scope>NUCLEOTIDE SEQUENCE [LARGE SCALE GENOMIC DNA]</scope>
    <source>
        <strain evidence="2">K</strain>
    </source>
</reference>
<keyword evidence="3" id="KW-1185">Reference proteome</keyword>
<protein>
    <submittedName>
        <fullName evidence="2">Uncharacterized protein</fullName>
    </submittedName>
</protein>
<sequence length="700" mass="82803">MNQQKVPPLFEKRFFSFTFLNVQRNEMSKKAEYDQRIRELWILQLRLNKYVGETETRLDPAIQEVLTNQKIPDWFNSGIVFSPLVLAMDDEVMNIENEIVDSQDALKDLYTKYQEQLNETKKLKGNEIIELNDEIDKLNTEIYEIQSRKLFENNEKNIINQHEMYYDTEINRLKEEASDLQQENQECADTIQAYMDEIEIYTNQIIEQCEDHKKNQILTKKMKLQINEMLLVKQAAQKSSNILAKRTANLQSAVDKLIGMKQDNDNQLRDLIKDDENNRIIETQYQKIQEAIKASQEKQEEILDEMLKSIELSEESAAEVQLYQYEVNTFEKEKDRIEKLISSVDNNLNEMVSDFDKNCRKFYDIIFGQIDYRMDSLKNESITLQREKDVVEHQIEIANQKCAKLKPNVISMEFTSANSAEYVLLLKEKVEALFAEREILLKRNADTKNRINQNREKLLNSGYKKRRTISKLRQKRQKNEVDICQLRGNLKSLLQKNGVMAEDNEKIRCYIEKIRKSSGYSLSHLLQEKEETINQIQEKINNELKENESEVQIIEQEISKYQLMAEQYSNDKHQNEKDFIQNNHENNAKLKNSKQQVKTLKDTIKRNYDELLKGQALLNEAQLQVNFLREKAQPLIKKERYIKSQMERSKLEQVALLSEIDRYREIENKLDMEIELQKQKMNDIVAPNHFSDSDRGPDPL</sequence>